<dbReference type="SMART" id="SM01231">
    <property type="entry name" value="H-kinase_dim"/>
    <property type="match status" value="1"/>
</dbReference>
<keyword evidence="8" id="KW-0418">Kinase</keyword>
<name>A0A848G7C4_9RHOO</name>
<dbReference type="Pfam" id="PF01627">
    <property type="entry name" value="Hpt"/>
    <property type="match status" value="1"/>
</dbReference>
<keyword evidence="7" id="KW-0547">Nucleotide-binding</keyword>
<evidence type="ECO:0000256" key="11">
    <source>
        <dbReference type="ARBA" id="ARBA00035100"/>
    </source>
</evidence>
<keyword evidence="9" id="KW-0067">ATP-binding</keyword>
<dbReference type="CDD" id="cd16916">
    <property type="entry name" value="HATPase_CheA-like"/>
    <property type="match status" value="1"/>
</dbReference>
<evidence type="ECO:0000256" key="1">
    <source>
        <dbReference type="ARBA" id="ARBA00000085"/>
    </source>
</evidence>
<dbReference type="GO" id="GO:0005737">
    <property type="term" value="C:cytoplasm"/>
    <property type="evidence" value="ECO:0007669"/>
    <property type="project" value="InterPro"/>
</dbReference>
<evidence type="ECO:0000259" key="14">
    <source>
        <dbReference type="PROSITE" id="PS50851"/>
    </source>
</evidence>
<keyword evidence="17" id="KW-1185">Reference proteome</keyword>
<dbReference type="GO" id="GO:0000155">
    <property type="term" value="F:phosphorelay sensor kinase activity"/>
    <property type="evidence" value="ECO:0007669"/>
    <property type="project" value="InterPro"/>
</dbReference>
<dbReference type="InterPro" id="IPR008207">
    <property type="entry name" value="Sig_transdc_His_kin_Hpt_dom"/>
</dbReference>
<evidence type="ECO:0000256" key="12">
    <source>
        <dbReference type="PROSITE-ProRule" id="PRU00110"/>
    </source>
</evidence>
<dbReference type="AlphaFoldDB" id="A0A848G7C4"/>
<dbReference type="Pfam" id="PF02895">
    <property type="entry name" value="H-kinase_dim"/>
    <property type="match status" value="1"/>
</dbReference>
<evidence type="ECO:0000256" key="3">
    <source>
        <dbReference type="ARBA" id="ARBA00021495"/>
    </source>
</evidence>
<dbReference type="Gene3D" id="3.30.565.10">
    <property type="entry name" value="Histidine kinase-like ATPase, C-terminal domain"/>
    <property type="match status" value="1"/>
</dbReference>
<dbReference type="Gene3D" id="2.30.30.40">
    <property type="entry name" value="SH3 Domains"/>
    <property type="match status" value="1"/>
</dbReference>
<keyword evidence="6" id="KW-0808">Transferase</keyword>
<evidence type="ECO:0000313" key="16">
    <source>
        <dbReference type="EMBL" id="NML26313.1"/>
    </source>
</evidence>
<dbReference type="SMART" id="SM00073">
    <property type="entry name" value="HPT"/>
    <property type="match status" value="1"/>
</dbReference>
<comment type="function">
    <text evidence="11">Involved in the transmission of sensory signals from the chemoreceptors to the flagellar motors. CheA is autophosphorylated; it can transfer its phosphate group to either CheB or CheY.</text>
</comment>
<dbReference type="Pfam" id="PF01584">
    <property type="entry name" value="CheW"/>
    <property type="match status" value="1"/>
</dbReference>
<protein>
    <recommendedName>
        <fullName evidence="3">Chemotaxis protein CheA</fullName>
        <ecNumber evidence="2">2.7.13.3</ecNumber>
    </recommendedName>
</protein>
<evidence type="ECO:0000256" key="8">
    <source>
        <dbReference type="ARBA" id="ARBA00022777"/>
    </source>
</evidence>
<dbReference type="InterPro" id="IPR037006">
    <property type="entry name" value="CheA-like_homodim_sf"/>
</dbReference>
<evidence type="ECO:0000256" key="9">
    <source>
        <dbReference type="ARBA" id="ARBA00022840"/>
    </source>
</evidence>
<feature type="domain" description="HPt" evidence="15">
    <location>
        <begin position="1"/>
        <end position="101"/>
    </location>
</feature>
<organism evidence="16 17">
    <name type="scientific">Zoogloea dura</name>
    <dbReference type="NCBI Taxonomy" id="2728840"/>
    <lineage>
        <taxon>Bacteria</taxon>
        <taxon>Pseudomonadati</taxon>
        <taxon>Pseudomonadota</taxon>
        <taxon>Betaproteobacteria</taxon>
        <taxon>Rhodocyclales</taxon>
        <taxon>Zoogloeaceae</taxon>
        <taxon>Zoogloea</taxon>
    </lineage>
</organism>
<dbReference type="Pfam" id="PF02518">
    <property type="entry name" value="HATPase_c"/>
    <property type="match status" value="1"/>
</dbReference>
<dbReference type="Proteomes" id="UP000580043">
    <property type="component" value="Unassembled WGS sequence"/>
</dbReference>
<evidence type="ECO:0000256" key="4">
    <source>
        <dbReference type="ARBA" id="ARBA00022500"/>
    </source>
</evidence>
<evidence type="ECO:0000259" key="15">
    <source>
        <dbReference type="PROSITE" id="PS50894"/>
    </source>
</evidence>
<dbReference type="CDD" id="cd00088">
    <property type="entry name" value="HPT"/>
    <property type="match status" value="1"/>
</dbReference>
<dbReference type="CDD" id="cd00731">
    <property type="entry name" value="CheA_reg"/>
    <property type="match status" value="1"/>
</dbReference>
<dbReference type="GO" id="GO:0006935">
    <property type="term" value="P:chemotaxis"/>
    <property type="evidence" value="ECO:0007669"/>
    <property type="project" value="UniProtKB-KW"/>
</dbReference>
<dbReference type="GO" id="GO:0005524">
    <property type="term" value="F:ATP binding"/>
    <property type="evidence" value="ECO:0007669"/>
    <property type="project" value="UniProtKB-KW"/>
</dbReference>
<evidence type="ECO:0000256" key="5">
    <source>
        <dbReference type="ARBA" id="ARBA00022553"/>
    </source>
</evidence>
<dbReference type="SUPFAM" id="SSF47226">
    <property type="entry name" value="Histidine-containing phosphotransfer domain, HPT domain"/>
    <property type="match status" value="1"/>
</dbReference>
<gene>
    <name evidence="16" type="ORF">HHL15_11220</name>
</gene>
<proteinExistence type="predicted"/>
<feature type="domain" description="Histidine kinase" evidence="13">
    <location>
        <begin position="332"/>
        <end position="580"/>
    </location>
</feature>
<reference evidence="16 17" key="1">
    <citation type="submission" date="2020-04" db="EMBL/GenBank/DDBJ databases">
        <title>Zoogloea sp. G-4-1-14 isolated from soil.</title>
        <authorList>
            <person name="Dahal R.H."/>
        </authorList>
    </citation>
    <scope>NUCLEOTIDE SEQUENCE [LARGE SCALE GENOMIC DNA]</scope>
    <source>
        <strain evidence="16 17">G-4-1-14</strain>
    </source>
</reference>
<dbReference type="Gene3D" id="1.10.287.560">
    <property type="entry name" value="Histidine kinase CheA-like, homodimeric domain"/>
    <property type="match status" value="1"/>
</dbReference>
<evidence type="ECO:0000256" key="2">
    <source>
        <dbReference type="ARBA" id="ARBA00012438"/>
    </source>
</evidence>
<keyword evidence="10" id="KW-0902">Two-component regulatory system</keyword>
<dbReference type="InterPro" id="IPR036890">
    <property type="entry name" value="HATPase_C_sf"/>
</dbReference>
<dbReference type="InterPro" id="IPR036641">
    <property type="entry name" value="HPT_dom_sf"/>
</dbReference>
<dbReference type="FunFam" id="3.30.565.10:FF:000016">
    <property type="entry name" value="Chemotaxis protein CheA, putative"/>
    <property type="match status" value="1"/>
</dbReference>
<evidence type="ECO:0000256" key="10">
    <source>
        <dbReference type="ARBA" id="ARBA00023012"/>
    </source>
</evidence>
<dbReference type="SUPFAM" id="SSF50341">
    <property type="entry name" value="CheW-like"/>
    <property type="match status" value="1"/>
</dbReference>
<evidence type="ECO:0000259" key="13">
    <source>
        <dbReference type="PROSITE" id="PS50109"/>
    </source>
</evidence>
<dbReference type="InterPro" id="IPR005467">
    <property type="entry name" value="His_kinase_dom"/>
</dbReference>
<evidence type="ECO:0000256" key="6">
    <source>
        <dbReference type="ARBA" id="ARBA00022679"/>
    </source>
</evidence>
<evidence type="ECO:0000313" key="17">
    <source>
        <dbReference type="Proteomes" id="UP000580043"/>
    </source>
</evidence>
<dbReference type="SMART" id="SM00387">
    <property type="entry name" value="HATPase_c"/>
    <property type="match status" value="1"/>
</dbReference>
<dbReference type="PROSITE" id="PS50851">
    <property type="entry name" value="CHEW"/>
    <property type="match status" value="1"/>
</dbReference>
<dbReference type="PROSITE" id="PS50894">
    <property type="entry name" value="HPT"/>
    <property type="match status" value="1"/>
</dbReference>
<dbReference type="RefSeq" id="WP_169145848.1">
    <property type="nucleotide sequence ID" value="NZ_JABBGA010000007.1"/>
</dbReference>
<dbReference type="InterPro" id="IPR036097">
    <property type="entry name" value="HisK_dim/P_sf"/>
</dbReference>
<dbReference type="InterPro" id="IPR051315">
    <property type="entry name" value="Bact_Chemotaxis_CheA"/>
</dbReference>
<dbReference type="InterPro" id="IPR004105">
    <property type="entry name" value="CheA-like_dim"/>
</dbReference>
<dbReference type="PANTHER" id="PTHR43395">
    <property type="entry name" value="SENSOR HISTIDINE KINASE CHEA"/>
    <property type="match status" value="1"/>
</dbReference>
<dbReference type="EC" id="2.7.13.3" evidence="2"/>
<dbReference type="SUPFAM" id="SSF47384">
    <property type="entry name" value="Homodimeric domain of signal transducing histidine kinase"/>
    <property type="match status" value="1"/>
</dbReference>
<dbReference type="Gene3D" id="1.20.120.160">
    <property type="entry name" value="HPT domain"/>
    <property type="match status" value="1"/>
</dbReference>
<keyword evidence="4" id="KW-0145">Chemotaxis</keyword>
<accession>A0A848G7C4</accession>
<keyword evidence="5 12" id="KW-0597">Phosphoprotein</keyword>
<dbReference type="InterPro" id="IPR004358">
    <property type="entry name" value="Sig_transdc_His_kin-like_C"/>
</dbReference>
<feature type="domain" description="CheW-like" evidence="14">
    <location>
        <begin position="574"/>
        <end position="710"/>
    </location>
</feature>
<feature type="modified residue" description="Phosphohistidine" evidence="12">
    <location>
        <position position="44"/>
    </location>
</feature>
<dbReference type="EMBL" id="JABBGA010000007">
    <property type="protein sequence ID" value="NML26313.1"/>
    <property type="molecule type" value="Genomic_DNA"/>
</dbReference>
<dbReference type="PROSITE" id="PS50109">
    <property type="entry name" value="HIS_KIN"/>
    <property type="match status" value="1"/>
</dbReference>
<dbReference type="InterPro" id="IPR003594">
    <property type="entry name" value="HATPase_dom"/>
</dbReference>
<dbReference type="SMART" id="SM00260">
    <property type="entry name" value="CheW"/>
    <property type="match status" value="1"/>
</dbReference>
<dbReference type="PANTHER" id="PTHR43395:SF10">
    <property type="entry name" value="CHEMOTAXIS PROTEIN CHEA"/>
    <property type="match status" value="1"/>
</dbReference>
<dbReference type="InterPro" id="IPR036061">
    <property type="entry name" value="CheW-like_dom_sf"/>
</dbReference>
<dbReference type="PRINTS" id="PR00344">
    <property type="entry name" value="BCTRLSENSOR"/>
</dbReference>
<comment type="caution">
    <text evidence="16">The sequence shown here is derived from an EMBL/GenBank/DDBJ whole genome shotgun (WGS) entry which is preliminary data.</text>
</comment>
<evidence type="ECO:0000256" key="7">
    <source>
        <dbReference type="ARBA" id="ARBA00022741"/>
    </source>
</evidence>
<dbReference type="InterPro" id="IPR002545">
    <property type="entry name" value="CheW-lke_dom"/>
</dbReference>
<comment type="catalytic activity">
    <reaction evidence="1">
        <text>ATP + protein L-histidine = ADP + protein N-phospho-L-histidine.</text>
        <dbReference type="EC" id="2.7.13.3"/>
    </reaction>
</comment>
<dbReference type="SUPFAM" id="SSF55874">
    <property type="entry name" value="ATPase domain of HSP90 chaperone/DNA topoisomerase II/histidine kinase"/>
    <property type="match status" value="1"/>
</dbReference>
<sequence length="724" mass="78283">MDELKQVFVQESGEQLDALEALLLELENRPDDETTLNGIFRAAHTIKGAAGMVEAAAVEAFAHVVENVLDRLRNHEIEVTTELAALMLACTDQLRVLVAAEAGAADKDEAQIAADSARLLERLNAYGPAGQHAAGSPRVVEPDVQRIPSPQAGHNCWHLSVRFGPDVLRQGMDPENFLRFLETVGNIRHLETLADSMPAAEVMDPELCYLGFEIALESAADKQAIEDVFAFVRDECQLAILPPNSKVGDYLELIESLPEDSLRLGEILVRVGALTADELAEGLRAQSGPAAGEMAQEARQIGEILVAQHVVQPELVAAAVAKQTQVSEKKAHDAKLIRVPADKLDHLINLVGELVIAGAATSLLSHSRRDGELIESASLLTRLVEEIRDASLQLRTVQIGETFNRFQRLVRDACKDLGKDVELLISGGETELDKSIVEKIGDPLMHLVRNSLDHGIEAPAVREAAGKNPRGSLSLNAFHDAGNIVIEVTDDGAGLNRDRILAKAIERGLVDAEAHLSDREVYDLIFAPGLSTAEQVTNLSGRGVGMDVVRRNLQALRGTINVDSQPGRGTRLTLRLPLTLAIIDGFLVVSANRSYVIPLDAVVECIERPVAEHDRNYFNLRGQVLPAVCLRESFNLPGERPTRESVVVVQYAGQRAGIVVDRLAGELQAVIKPLGAIFRHLQGIGGSTILGSGEVALILDISALIKISGQAEQRLLARPEQRSA</sequence>